<reference evidence="2 3" key="1">
    <citation type="journal article" date="2019" name="Nat. Ecol. Evol.">
        <title>Megaphylogeny resolves global patterns of mushroom evolution.</title>
        <authorList>
            <person name="Varga T."/>
            <person name="Krizsan K."/>
            <person name="Foldi C."/>
            <person name="Dima B."/>
            <person name="Sanchez-Garcia M."/>
            <person name="Sanchez-Ramirez S."/>
            <person name="Szollosi G.J."/>
            <person name="Szarkandi J.G."/>
            <person name="Papp V."/>
            <person name="Albert L."/>
            <person name="Andreopoulos W."/>
            <person name="Angelini C."/>
            <person name="Antonin V."/>
            <person name="Barry K.W."/>
            <person name="Bougher N.L."/>
            <person name="Buchanan P."/>
            <person name="Buyck B."/>
            <person name="Bense V."/>
            <person name="Catcheside P."/>
            <person name="Chovatia M."/>
            <person name="Cooper J."/>
            <person name="Damon W."/>
            <person name="Desjardin D."/>
            <person name="Finy P."/>
            <person name="Geml J."/>
            <person name="Haridas S."/>
            <person name="Hughes K."/>
            <person name="Justo A."/>
            <person name="Karasinski D."/>
            <person name="Kautmanova I."/>
            <person name="Kiss B."/>
            <person name="Kocsube S."/>
            <person name="Kotiranta H."/>
            <person name="LaButti K.M."/>
            <person name="Lechner B.E."/>
            <person name="Liimatainen K."/>
            <person name="Lipzen A."/>
            <person name="Lukacs Z."/>
            <person name="Mihaltcheva S."/>
            <person name="Morgado L.N."/>
            <person name="Niskanen T."/>
            <person name="Noordeloos M.E."/>
            <person name="Ohm R.A."/>
            <person name="Ortiz-Santana B."/>
            <person name="Ovrebo C."/>
            <person name="Racz N."/>
            <person name="Riley R."/>
            <person name="Savchenko A."/>
            <person name="Shiryaev A."/>
            <person name="Soop K."/>
            <person name="Spirin V."/>
            <person name="Szebenyi C."/>
            <person name="Tomsovsky M."/>
            <person name="Tulloss R.E."/>
            <person name="Uehling J."/>
            <person name="Grigoriev I.V."/>
            <person name="Vagvolgyi C."/>
            <person name="Papp T."/>
            <person name="Martin F.M."/>
            <person name="Miettinen O."/>
            <person name="Hibbett D.S."/>
            <person name="Nagy L.G."/>
        </authorList>
    </citation>
    <scope>NUCLEOTIDE SEQUENCE [LARGE SCALE GENOMIC DNA]</scope>
    <source>
        <strain evidence="2 3">FP101781</strain>
    </source>
</reference>
<feature type="region of interest" description="Disordered" evidence="1">
    <location>
        <begin position="17"/>
        <end position="38"/>
    </location>
</feature>
<organism evidence="2 3">
    <name type="scientific">Coprinellus micaceus</name>
    <name type="common">Glistening ink-cap mushroom</name>
    <name type="synonym">Coprinus micaceus</name>
    <dbReference type="NCBI Taxonomy" id="71717"/>
    <lineage>
        <taxon>Eukaryota</taxon>
        <taxon>Fungi</taxon>
        <taxon>Dikarya</taxon>
        <taxon>Basidiomycota</taxon>
        <taxon>Agaricomycotina</taxon>
        <taxon>Agaricomycetes</taxon>
        <taxon>Agaricomycetidae</taxon>
        <taxon>Agaricales</taxon>
        <taxon>Agaricineae</taxon>
        <taxon>Psathyrellaceae</taxon>
        <taxon>Coprinellus</taxon>
    </lineage>
</organism>
<gene>
    <name evidence="2" type="ORF">FA13DRAFT_162674</name>
</gene>
<name>A0A4Y7TJD2_COPMI</name>
<sequence>MHIYSFDYRRPRRCPLRRMHGQGLESSGRREQDSSSKGRVLQVYYGTTTSLNSPSVHFISTLGKSIHWAPRRAQLKPYLYATTEENGIVSAPVRQAKLGTIPGLIIARDTSEDETEKVYTKEVVKFYVVRQENAKNLPKRSVVHSKFLPTHRREQACGPEEDLGVSPVSVAAPIGVRAASHSRTNTDTAFNG</sequence>
<accession>A0A4Y7TJD2</accession>
<dbReference type="AlphaFoldDB" id="A0A4Y7TJD2"/>
<keyword evidence="3" id="KW-1185">Reference proteome</keyword>
<evidence type="ECO:0000313" key="3">
    <source>
        <dbReference type="Proteomes" id="UP000298030"/>
    </source>
</evidence>
<dbReference type="Proteomes" id="UP000298030">
    <property type="component" value="Unassembled WGS sequence"/>
</dbReference>
<evidence type="ECO:0000256" key="1">
    <source>
        <dbReference type="SAM" id="MobiDB-lite"/>
    </source>
</evidence>
<dbReference type="EMBL" id="QPFP01000012">
    <property type="protein sequence ID" value="TEB33609.1"/>
    <property type="molecule type" value="Genomic_DNA"/>
</dbReference>
<comment type="caution">
    <text evidence="2">The sequence shown here is derived from an EMBL/GenBank/DDBJ whole genome shotgun (WGS) entry which is preliminary data.</text>
</comment>
<proteinExistence type="predicted"/>
<evidence type="ECO:0000313" key="2">
    <source>
        <dbReference type="EMBL" id="TEB33609.1"/>
    </source>
</evidence>
<protein>
    <submittedName>
        <fullName evidence="2">Uncharacterized protein</fullName>
    </submittedName>
</protein>
<feature type="compositionally biased region" description="Basic and acidic residues" evidence="1">
    <location>
        <begin position="27"/>
        <end position="36"/>
    </location>
</feature>